<evidence type="ECO:0000256" key="7">
    <source>
        <dbReference type="ARBA" id="ARBA00025067"/>
    </source>
</evidence>
<dbReference type="InterPro" id="IPR001796">
    <property type="entry name" value="DHFR_dom"/>
</dbReference>
<keyword evidence="6 8" id="KW-0560">Oxidoreductase</keyword>
<protein>
    <recommendedName>
        <fullName evidence="3 8">Dihydrofolate reductase</fullName>
        <ecNumber evidence="3 8">1.5.1.3</ecNumber>
    </recommendedName>
</protein>
<dbReference type="InterPro" id="IPR012259">
    <property type="entry name" value="DHFR"/>
</dbReference>
<gene>
    <name evidence="11" type="ORF">ACFO3A_10055</name>
</gene>
<comment type="pathway">
    <text evidence="1 8">Cofactor biosynthesis; tetrahydrofolate biosynthesis; 5,6,7,8-tetrahydrofolate from 7,8-dihydrofolate: step 1/1.</text>
</comment>
<dbReference type="Pfam" id="PF00186">
    <property type="entry name" value="DHFR_1"/>
    <property type="match status" value="1"/>
</dbReference>
<name>A0ABV9GWJ8_9BURK</name>
<keyword evidence="5 8" id="KW-0521">NADP</keyword>
<keyword evidence="4 8" id="KW-0554">One-carbon metabolism</keyword>
<dbReference type="Gene3D" id="3.40.430.10">
    <property type="entry name" value="Dihydrofolate Reductase, subunit A"/>
    <property type="match status" value="1"/>
</dbReference>
<sequence length="171" mass="18555">MPICLIYAQAANAVIGKDGTMPWHLPEDLAHFRQQTQGAAVVMGRATWDSLPARFRPLPGRTNIVVTRNPAWQAEGAIVAHSLPEALAEGARHSATVWVIGGAQIYAQALPLADAVQVTHIHQDFDGDAFAPTLGQEWQAVQRHDTTSAQGLPLSFVRYERRNGLGTSENT</sequence>
<comment type="similarity">
    <text evidence="2 8 9">Belongs to the dihydrofolate reductase family.</text>
</comment>
<organism evidence="11 12">
    <name type="scientific">Comamonas nitrativorans</name>
    <dbReference type="NCBI Taxonomy" id="108437"/>
    <lineage>
        <taxon>Bacteria</taxon>
        <taxon>Pseudomonadati</taxon>
        <taxon>Pseudomonadota</taxon>
        <taxon>Betaproteobacteria</taxon>
        <taxon>Burkholderiales</taxon>
        <taxon>Comamonadaceae</taxon>
        <taxon>Comamonas</taxon>
    </lineage>
</organism>
<dbReference type="PANTHER" id="PTHR48069:SF3">
    <property type="entry name" value="DIHYDROFOLATE REDUCTASE"/>
    <property type="match status" value="1"/>
</dbReference>
<dbReference type="InterPro" id="IPR024072">
    <property type="entry name" value="DHFR-like_dom_sf"/>
</dbReference>
<evidence type="ECO:0000256" key="2">
    <source>
        <dbReference type="ARBA" id="ARBA00009539"/>
    </source>
</evidence>
<reference evidence="12" key="1">
    <citation type="journal article" date="2019" name="Int. J. Syst. Evol. Microbiol.">
        <title>The Global Catalogue of Microorganisms (GCM) 10K type strain sequencing project: providing services to taxonomists for standard genome sequencing and annotation.</title>
        <authorList>
            <consortium name="The Broad Institute Genomics Platform"/>
            <consortium name="The Broad Institute Genome Sequencing Center for Infectious Disease"/>
            <person name="Wu L."/>
            <person name="Ma J."/>
        </authorList>
    </citation>
    <scope>NUCLEOTIDE SEQUENCE [LARGE SCALE GENOMIC DNA]</scope>
    <source>
        <strain evidence="12">JCM 11650</strain>
    </source>
</reference>
<comment type="function">
    <text evidence="7 8">Key enzyme in folate metabolism. Catalyzes an essential reaction for de novo glycine and purine synthesis, and for DNA precursor synthesis.</text>
</comment>
<evidence type="ECO:0000313" key="12">
    <source>
        <dbReference type="Proteomes" id="UP001595967"/>
    </source>
</evidence>
<proteinExistence type="inferred from homology"/>
<dbReference type="PIRSF" id="PIRSF000194">
    <property type="entry name" value="DHFR"/>
    <property type="match status" value="1"/>
</dbReference>
<accession>A0ABV9GWJ8</accession>
<evidence type="ECO:0000256" key="6">
    <source>
        <dbReference type="ARBA" id="ARBA00023002"/>
    </source>
</evidence>
<evidence type="ECO:0000256" key="4">
    <source>
        <dbReference type="ARBA" id="ARBA00022563"/>
    </source>
</evidence>
<comment type="caution">
    <text evidence="11">The sequence shown here is derived from an EMBL/GenBank/DDBJ whole genome shotgun (WGS) entry which is preliminary data.</text>
</comment>
<dbReference type="SUPFAM" id="SSF53597">
    <property type="entry name" value="Dihydrofolate reductase-like"/>
    <property type="match status" value="1"/>
</dbReference>
<dbReference type="RefSeq" id="WP_377726037.1">
    <property type="nucleotide sequence ID" value="NZ_JBHSEW010000008.1"/>
</dbReference>
<keyword evidence="12" id="KW-1185">Reference proteome</keyword>
<evidence type="ECO:0000259" key="10">
    <source>
        <dbReference type="PROSITE" id="PS51330"/>
    </source>
</evidence>
<feature type="domain" description="DHFR" evidence="10">
    <location>
        <begin position="2"/>
        <end position="161"/>
    </location>
</feature>
<dbReference type="InterPro" id="IPR017925">
    <property type="entry name" value="DHFR_CS"/>
</dbReference>
<evidence type="ECO:0000256" key="1">
    <source>
        <dbReference type="ARBA" id="ARBA00004903"/>
    </source>
</evidence>
<dbReference type="PRINTS" id="PR00070">
    <property type="entry name" value="DHFR"/>
</dbReference>
<comment type="catalytic activity">
    <reaction evidence="8">
        <text>(6S)-5,6,7,8-tetrahydrofolate + NADP(+) = 7,8-dihydrofolate + NADPH + H(+)</text>
        <dbReference type="Rhea" id="RHEA:15009"/>
        <dbReference type="ChEBI" id="CHEBI:15378"/>
        <dbReference type="ChEBI" id="CHEBI:57451"/>
        <dbReference type="ChEBI" id="CHEBI:57453"/>
        <dbReference type="ChEBI" id="CHEBI:57783"/>
        <dbReference type="ChEBI" id="CHEBI:58349"/>
        <dbReference type="EC" id="1.5.1.3"/>
    </reaction>
</comment>
<dbReference type="EC" id="1.5.1.3" evidence="3 8"/>
<dbReference type="PROSITE" id="PS51330">
    <property type="entry name" value="DHFR_2"/>
    <property type="match status" value="1"/>
</dbReference>
<dbReference type="EMBL" id="JBHSEW010000008">
    <property type="protein sequence ID" value="MFC4622556.1"/>
    <property type="molecule type" value="Genomic_DNA"/>
</dbReference>
<dbReference type="Proteomes" id="UP001595967">
    <property type="component" value="Unassembled WGS sequence"/>
</dbReference>
<evidence type="ECO:0000256" key="5">
    <source>
        <dbReference type="ARBA" id="ARBA00022857"/>
    </source>
</evidence>
<evidence type="ECO:0000256" key="9">
    <source>
        <dbReference type="RuleBase" id="RU004474"/>
    </source>
</evidence>
<dbReference type="PROSITE" id="PS00075">
    <property type="entry name" value="DHFR_1"/>
    <property type="match status" value="1"/>
</dbReference>
<evidence type="ECO:0000256" key="8">
    <source>
        <dbReference type="PIRNR" id="PIRNR000194"/>
    </source>
</evidence>
<evidence type="ECO:0000256" key="3">
    <source>
        <dbReference type="ARBA" id="ARBA00012856"/>
    </source>
</evidence>
<dbReference type="CDD" id="cd00209">
    <property type="entry name" value="DHFR"/>
    <property type="match status" value="1"/>
</dbReference>
<dbReference type="PANTHER" id="PTHR48069">
    <property type="entry name" value="DIHYDROFOLATE REDUCTASE"/>
    <property type="match status" value="1"/>
</dbReference>
<dbReference type="GO" id="GO:0004146">
    <property type="term" value="F:dihydrofolate reductase activity"/>
    <property type="evidence" value="ECO:0007669"/>
    <property type="project" value="UniProtKB-EC"/>
</dbReference>
<evidence type="ECO:0000313" key="11">
    <source>
        <dbReference type="EMBL" id="MFC4622556.1"/>
    </source>
</evidence>